<proteinExistence type="predicted"/>
<evidence type="ECO:0000313" key="3">
    <source>
        <dbReference type="Proteomes" id="UP001327560"/>
    </source>
</evidence>
<evidence type="ECO:0000259" key="1">
    <source>
        <dbReference type="SMART" id="SM00666"/>
    </source>
</evidence>
<organism evidence="2 3">
    <name type="scientific">Canna indica</name>
    <name type="common">Indian-shot</name>
    <dbReference type="NCBI Taxonomy" id="4628"/>
    <lineage>
        <taxon>Eukaryota</taxon>
        <taxon>Viridiplantae</taxon>
        <taxon>Streptophyta</taxon>
        <taxon>Embryophyta</taxon>
        <taxon>Tracheophyta</taxon>
        <taxon>Spermatophyta</taxon>
        <taxon>Magnoliopsida</taxon>
        <taxon>Liliopsida</taxon>
        <taxon>Zingiberales</taxon>
        <taxon>Cannaceae</taxon>
        <taxon>Canna</taxon>
    </lineage>
</organism>
<evidence type="ECO:0000313" key="2">
    <source>
        <dbReference type="EMBL" id="WOL02462.1"/>
    </source>
</evidence>
<dbReference type="CDD" id="cd06410">
    <property type="entry name" value="PB1_UP2"/>
    <property type="match status" value="1"/>
</dbReference>
<reference evidence="2 3" key="1">
    <citation type="submission" date="2023-10" db="EMBL/GenBank/DDBJ databases">
        <title>Chromosome-scale genome assembly provides insights into flower coloration mechanisms of Canna indica.</title>
        <authorList>
            <person name="Li C."/>
        </authorList>
    </citation>
    <scope>NUCLEOTIDE SEQUENCE [LARGE SCALE GENOMIC DNA]</scope>
    <source>
        <tissue evidence="2">Flower</tissue>
    </source>
</reference>
<dbReference type="InterPro" id="IPR053198">
    <property type="entry name" value="Gynoecium_Dev_Regulator"/>
</dbReference>
<dbReference type="SUPFAM" id="SSF54277">
    <property type="entry name" value="CAD &amp; PB1 domains"/>
    <property type="match status" value="1"/>
</dbReference>
<protein>
    <recommendedName>
        <fullName evidence="1">PB1 domain-containing protein</fullName>
    </recommendedName>
</protein>
<dbReference type="AlphaFoldDB" id="A0AAQ3K9Q5"/>
<dbReference type="PANTHER" id="PTHR31066:SF10">
    <property type="entry name" value="OCTICOSAPEPTIDE_PHOX_BEM1P FAMILY PROTEIN"/>
    <property type="match status" value="1"/>
</dbReference>
<dbReference type="Gene3D" id="3.10.20.90">
    <property type="entry name" value="Phosphatidylinositol 3-kinase Catalytic Subunit, Chain A, domain 1"/>
    <property type="match status" value="1"/>
</dbReference>
<dbReference type="Proteomes" id="UP001327560">
    <property type="component" value="Chromosome 3"/>
</dbReference>
<dbReference type="InterPro" id="IPR000270">
    <property type="entry name" value="PB1_dom"/>
</dbReference>
<gene>
    <name evidence="2" type="ORF">Cni_G11181</name>
</gene>
<keyword evidence="3" id="KW-1185">Reference proteome</keyword>
<dbReference type="Pfam" id="PF00564">
    <property type="entry name" value="PB1"/>
    <property type="match status" value="1"/>
</dbReference>
<dbReference type="SMART" id="SM00666">
    <property type="entry name" value="PB1"/>
    <property type="match status" value="1"/>
</dbReference>
<accession>A0AAQ3K9Q5</accession>
<dbReference type="EMBL" id="CP136892">
    <property type="protein sequence ID" value="WOL02462.1"/>
    <property type="molecule type" value="Genomic_DNA"/>
</dbReference>
<feature type="domain" description="PB1" evidence="1">
    <location>
        <begin position="48"/>
        <end position="139"/>
    </location>
</feature>
<dbReference type="PANTHER" id="PTHR31066">
    <property type="entry name" value="OS05G0427100 PROTEIN-RELATED"/>
    <property type="match status" value="1"/>
</dbReference>
<sequence>MVGTSSSSSSSSSAASFGCFDGVSVDPSVASSMIKFLCSYGGKILPRRPDGRLRYVGGHTRVLSVPRSISFSELQVKLRELCGWETVRLRCQLPTEDMDALVSVTSDEDLANLVEEYYRVGASGGRPYPQKIRAILLSSSKPSIKPPTTTPSPVTSVSAGLIPVARLGTVERCVHEVPVKLYSTTASAAVAAGKLCFNGRRHHRHPRHGGYIPAMNDQLMNMEQT</sequence>
<name>A0AAQ3K9Q5_9LILI</name>